<feature type="domain" description="ABC transporter" evidence="10">
    <location>
        <begin position="6"/>
        <end position="243"/>
    </location>
</feature>
<evidence type="ECO:0000313" key="12">
    <source>
        <dbReference type="Proteomes" id="UP000188145"/>
    </source>
</evidence>
<evidence type="ECO:0000256" key="7">
    <source>
        <dbReference type="ARBA" id="ARBA00022840"/>
    </source>
</evidence>
<evidence type="ECO:0000256" key="3">
    <source>
        <dbReference type="ARBA" id="ARBA00022475"/>
    </source>
</evidence>
<gene>
    <name evidence="11" type="ORF">BW730_00525</name>
</gene>
<keyword evidence="7" id="KW-0067">ATP-binding</keyword>
<dbReference type="CDD" id="cd03216">
    <property type="entry name" value="ABC_Carb_Monos_I"/>
    <property type="match status" value="1"/>
</dbReference>
<evidence type="ECO:0000259" key="10">
    <source>
        <dbReference type="PROSITE" id="PS50893"/>
    </source>
</evidence>
<dbReference type="Pfam" id="PF00005">
    <property type="entry name" value="ABC_tran"/>
    <property type="match status" value="2"/>
</dbReference>
<evidence type="ECO:0000256" key="8">
    <source>
        <dbReference type="ARBA" id="ARBA00022967"/>
    </source>
</evidence>
<dbReference type="SUPFAM" id="SSF52540">
    <property type="entry name" value="P-loop containing nucleoside triphosphate hydrolases"/>
    <property type="match status" value="2"/>
</dbReference>
<dbReference type="InterPro" id="IPR003593">
    <property type="entry name" value="AAA+_ATPase"/>
</dbReference>
<dbReference type="PANTHER" id="PTHR43790">
    <property type="entry name" value="CARBOHYDRATE TRANSPORT ATP-BINDING PROTEIN MG119-RELATED"/>
    <property type="match status" value="1"/>
</dbReference>
<dbReference type="InterPro" id="IPR050107">
    <property type="entry name" value="ABC_carbohydrate_import_ATPase"/>
</dbReference>
<dbReference type="Proteomes" id="UP000188145">
    <property type="component" value="Chromosome"/>
</dbReference>
<keyword evidence="2" id="KW-0813">Transport</keyword>
<dbReference type="RefSeq" id="WP_077684601.1">
    <property type="nucleotide sequence ID" value="NZ_CP019606.1"/>
</dbReference>
<proteinExistence type="predicted"/>
<keyword evidence="12" id="KW-1185">Reference proteome</keyword>
<dbReference type="PANTHER" id="PTHR43790:SF1">
    <property type="entry name" value="XYLOSE IMPORT ATP-BINDING PROTEIN XYLG"/>
    <property type="match status" value="1"/>
</dbReference>
<evidence type="ECO:0000256" key="1">
    <source>
        <dbReference type="ARBA" id="ARBA00004202"/>
    </source>
</evidence>
<evidence type="ECO:0000256" key="4">
    <source>
        <dbReference type="ARBA" id="ARBA00022597"/>
    </source>
</evidence>
<evidence type="ECO:0000256" key="2">
    <source>
        <dbReference type="ARBA" id="ARBA00022448"/>
    </source>
</evidence>
<dbReference type="STRING" id="1332264.BW730_00525"/>
<dbReference type="FunFam" id="3.40.50.300:FF:000127">
    <property type="entry name" value="Ribose import ATP-binding protein RbsA"/>
    <property type="match status" value="1"/>
</dbReference>
<name>A0A1Q2CJJ5_9ACTN</name>
<evidence type="ECO:0000256" key="6">
    <source>
        <dbReference type="ARBA" id="ARBA00022741"/>
    </source>
</evidence>
<keyword evidence="5" id="KW-0677">Repeat</keyword>
<dbReference type="CDD" id="cd03215">
    <property type="entry name" value="ABC_Carb_Monos_II"/>
    <property type="match status" value="1"/>
</dbReference>
<accession>A0A1Q2CJJ5</accession>
<dbReference type="GO" id="GO:0016887">
    <property type="term" value="F:ATP hydrolysis activity"/>
    <property type="evidence" value="ECO:0007669"/>
    <property type="project" value="InterPro"/>
</dbReference>
<keyword evidence="4" id="KW-0762">Sugar transport</keyword>
<organism evidence="11 12">
    <name type="scientific">Tessaracoccus aquimaris</name>
    <dbReference type="NCBI Taxonomy" id="1332264"/>
    <lineage>
        <taxon>Bacteria</taxon>
        <taxon>Bacillati</taxon>
        <taxon>Actinomycetota</taxon>
        <taxon>Actinomycetes</taxon>
        <taxon>Propionibacteriales</taxon>
        <taxon>Propionibacteriaceae</taxon>
        <taxon>Tessaracoccus</taxon>
    </lineage>
</organism>
<dbReference type="EMBL" id="CP019606">
    <property type="protein sequence ID" value="AQP46282.1"/>
    <property type="molecule type" value="Genomic_DNA"/>
</dbReference>
<dbReference type="PROSITE" id="PS50893">
    <property type="entry name" value="ABC_TRANSPORTER_2"/>
    <property type="match status" value="2"/>
</dbReference>
<evidence type="ECO:0000256" key="9">
    <source>
        <dbReference type="ARBA" id="ARBA00023136"/>
    </source>
</evidence>
<evidence type="ECO:0000313" key="11">
    <source>
        <dbReference type="EMBL" id="AQP46282.1"/>
    </source>
</evidence>
<dbReference type="Gene3D" id="3.40.50.300">
    <property type="entry name" value="P-loop containing nucleotide triphosphate hydrolases"/>
    <property type="match status" value="2"/>
</dbReference>
<dbReference type="InterPro" id="IPR027417">
    <property type="entry name" value="P-loop_NTPase"/>
</dbReference>
<dbReference type="OrthoDB" id="3311037at2"/>
<keyword evidence="9" id="KW-0472">Membrane</keyword>
<sequence length="503" mass="54877">MTEPFLSLRGVSKTFSGVKALDNIDFDIYPGEVHCLAGENGSGKSTMIKVISGVYEPDAGGEIVMDGTHYAKLTPIEAINNGVQVIYQDFSVFPNLTVAENLALTGEVSNGRKLVNWKRMRTIAEEAVKKVNFKVDLDARVGDLSVADKQLVAISRALITEPKLLIMDEPTTALTHREVEALFKVVADLQSRGIAILFVSHKLEEVFEISERFTIIRNGKVVITTMPEELNHKKFAEYMTGRDYDDSSSAPTGEPGEPILEVSGLGLSEAFEDVSFTLHRGEVLGITGLLGSGRTELALSLFGVFTADEGEIKVGGRPVRLKRIRDAIANKIAYVPEDRLTEGLMLERSIADNIVISELDDLSKLGFLDRKLRAEAVKRWVQEMKIATKRPANAVNTLSGGNQQRVVLGKWLATEPDVLILNGPTVGVDIGSKRDIHLILRDLADQGMGIIVITDDIPELLQVSNRVLLLKEGRITEEVDPASVTEQEMSAMITGGSISGEVA</sequence>
<dbReference type="InterPro" id="IPR003439">
    <property type="entry name" value="ABC_transporter-like_ATP-bd"/>
</dbReference>
<keyword evidence="8" id="KW-1278">Translocase</keyword>
<comment type="subcellular location">
    <subcellularLocation>
        <location evidence="1">Cell membrane</location>
        <topology evidence="1">Peripheral membrane protein</topology>
    </subcellularLocation>
</comment>
<keyword evidence="3" id="KW-1003">Cell membrane</keyword>
<dbReference type="GO" id="GO:0005524">
    <property type="term" value="F:ATP binding"/>
    <property type="evidence" value="ECO:0007669"/>
    <property type="project" value="UniProtKB-KW"/>
</dbReference>
<dbReference type="SMART" id="SM00382">
    <property type="entry name" value="AAA"/>
    <property type="match status" value="2"/>
</dbReference>
<dbReference type="PROSITE" id="PS00211">
    <property type="entry name" value="ABC_TRANSPORTER_1"/>
    <property type="match status" value="1"/>
</dbReference>
<dbReference type="KEGG" id="tes:BW730_00525"/>
<evidence type="ECO:0000256" key="5">
    <source>
        <dbReference type="ARBA" id="ARBA00022737"/>
    </source>
</evidence>
<protein>
    <submittedName>
        <fullName evidence="11">Lipase</fullName>
    </submittedName>
</protein>
<feature type="domain" description="ABC transporter" evidence="10">
    <location>
        <begin position="254"/>
        <end position="497"/>
    </location>
</feature>
<dbReference type="AlphaFoldDB" id="A0A1Q2CJJ5"/>
<reference evidence="12" key="1">
    <citation type="submission" date="2017-02" db="EMBL/GenBank/DDBJ databases">
        <title>Tessaracoccus aquaemaris sp. nov., isolated from the intestine of a Korean rockfish, Sebastes schlegelii, in a marine aquaculture pond.</title>
        <authorList>
            <person name="Tak E.J."/>
            <person name="Bae J.-W."/>
        </authorList>
    </citation>
    <scope>NUCLEOTIDE SEQUENCE [LARGE SCALE GENOMIC DNA]</scope>
    <source>
        <strain evidence="12">NSG39</strain>
    </source>
</reference>
<dbReference type="GO" id="GO:0005886">
    <property type="term" value="C:plasma membrane"/>
    <property type="evidence" value="ECO:0007669"/>
    <property type="project" value="UniProtKB-SubCell"/>
</dbReference>
<dbReference type="InterPro" id="IPR017871">
    <property type="entry name" value="ABC_transporter-like_CS"/>
</dbReference>
<keyword evidence="6" id="KW-0547">Nucleotide-binding</keyword>